<dbReference type="FunFam" id="2.30.29.30:FF:000024">
    <property type="entry name" value="Spectrin beta chain"/>
    <property type="match status" value="1"/>
</dbReference>
<dbReference type="Pfam" id="PF00435">
    <property type="entry name" value="Spectrin"/>
    <property type="match status" value="27"/>
</dbReference>
<dbReference type="SUPFAM" id="SSF47576">
    <property type="entry name" value="Calponin-homology domain, CH-domain"/>
    <property type="match status" value="1"/>
</dbReference>
<evidence type="ECO:0000259" key="16">
    <source>
        <dbReference type="PROSITE" id="PS50021"/>
    </source>
</evidence>
<dbReference type="PROSITE" id="PS50003">
    <property type="entry name" value="PH_DOMAIN"/>
    <property type="match status" value="1"/>
</dbReference>
<dbReference type="InterPro" id="IPR011993">
    <property type="entry name" value="PH-like_dom_sf"/>
</dbReference>
<dbReference type="PROSITE" id="PS00019">
    <property type="entry name" value="ACTININ_1"/>
    <property type="match status" value="1"/>
</dbReference>
<evidence type="ECO:0000256" key="10">
    <source>
        <dbReference type="ARBA" id="ARBA00023203"/>
    </source>
</evidence>
<keyword evidence="3 12" id="KW-0728">SH3 domain</keyword>
<evidence type="ECO:0000256" key="5">
    <source>
        <dbReference type="ARBA" id="ARBA00022490"/>
    </source>
</evidence>
<feature type="coiled-coil region" evidence="13">
    <location>
        <begin position="3032"/>
        <end position="3091"/>
    </location>
</feature>
<evidence type="ECO:0000256" key="8">
    <source>
        <dbReference type="ARBA" id="ARBA00022701"/>
    </source>
</evidence>
<dbReference type="InterPro" id="IPR001849">
    <property type="entry name" value="PH_domain"/>
</dbReference>
<gene>
    <name evidence="17" type="ORF">EVEC_LOCUS3748</name>
</gene>
<dbReference type="InterPro" id="IPR018159">
    <property type="entry name" value="Spectrin/alpha-actinin"/>
</dbReference>
<dbReference type="GO" id="GO:0005737">
    <property type="term" value="C:cytoplasm"/>
    <property type="evidence" value="ECO:0007669"/>
    <property type="project" value="UniProtKB-ARBA"/>
</dbReference>
<dbReference type="GO" id="GO:0016020">
    <property type="term" value="C:membrane"/>
    <property type="evidence" value="ECO:0007669"/>
    <property type="project" value="UniProtKB-ARBA"/>
</dbReference>
<dbReference type="InterPro" id="IPR041681">
    <property type="entry name" value="PH_9"/>
</dbReference>
<evidence type="ECO:0000313" key="17">
    <source>
        <dbReference type="EMBL" id="VDD88605.1"/>
    </source>
</evidence>
<keyword evidence="18" id="KW-1185">Reference proteome</keyword>
<name>A0A3P6IKK3_ENTVE</name>
<evidence type="ECO:0000256" key="7">
    <source>
        <dbReference type="ARBA" id="ARBA00022658"/>
    </source>
</evidence>
<dbReference type="Pfam" id="PF00307">
    <property type="entry name" value="CH"/>
    <property type="match status" value="2"/>
</dbReference>
<dbReference type="InterPro" id="IPR001589">
    <property type="entry name" value="Actinin_actin-bd_CS"/>
</dbReference>
<keyword evidence="6" id="KW-0597">Phosphoprotein</keyword>
<evidence type="ECO:0000256" key="13">
    <source>
        <dbReference type="SAM" id="Coils"/>
    </source>
</evidence>
<dbReference type="SUPFAM" id="SSF46966">
    <property type="entry name" value="Spectrin repeat"/>
    <property type="match status" value="21"/>
</dbReference>
<keyword evidence="5" id="KW-0963">Cytoplasm</keyword>
<dbReference type="CDD" id="cd21193">
    <property type="entry name" value="CH_beta_spectrin_rpt1"/>
    <property type="match status" value="1"/>
</dbReference>
<accession>A0A3P6IKK3</accession>
<keyword evidence="4" id="KW-0117">Actin capping</keyword>
<dbReference type="SUPFAM" id="SSF50729">
    <property type="entry name" value="PH domain-like"/>
    <property type="match status" value="1"/>
</dbReference>
<reference evidence="17 18" key="1">
    <citation type="submission" date="2018-10" db="EMBL/GenBank/DDBJ databases">
        <authorList>
            <consortium name="Pathogen Informatics"/>
        </authorList>
    </citation>
    <scope>NUCLEOTIDE SEQUENCE [LARGE SCALE GENOMIC DNA]</scope>
</reference>
<feature type="coiled-coil region" evidence="13">
    <location>
        <begin position="1479"/>
        <end position="1506"/>
    </location>
</feature>
<feature type="domain" description="Calponin-homology (CH)" evidence="16">
    <location>
        <begin position="183"/>
        <end position="288"/>
    </location>
</feature>
<dbReference type="InterPro" id="IPR001452">
    <property type="entry name" value="SH3_domain"/>
</dbReference>
<evidence type="ECO:0000256" key="1">
    <source>
        <dbReference type="ARBA" id="ARBA00004245"/>
    </source>
</evidence>
<proteinExistence type="inferred from homology"/>
<dbReference type="SMART" id="SM00326">
    <property type="entry name" value="SH3"/>
    <property type="match status" value="1"/>
</dbReference>
<dbReference type="GO" id="GO:0003779">
    <property type="term" value="F:actin binding"/>
    <property type="evidence" value="ECO:0007669"/>
    <property type="project" value="UniProtKB-KW"/>
</dbReference>
<dbReference type="PRINTS" id="PR00683">
    <property type="entry name" value="SPECTRINPH"/>
</dbReference>
<dbReference type="SMART" id="SM00233">
    <property type="entry name" value="PH"/>
    <property type="match status" value="1"/>
</dbReference>
<dbReference type="FunFam" id="1.10.418.10:FF:000004">
    <property type="entry name" value="Spectrin beta chain"/>
    <property type="match status" value="1"/>
</dbReference>
<comment type="subcellular location">
    <subcellularLocation>
        <location evidence="1">Cytoplasm</location>
        <location evidence="1">Cytoskeleton</location>
    </subcellularLocation>
</comment>
<keyword evidence="8" id="KW-0493">Microtubule</keyword>
<evidence type="ECO:0008006" key="19">
    <source>
        <dbReference type="Google" id="ProtNLM"/>
    </source>
</evidence>
<dbReference type="SUPFAM" id="SSF50044">
    <property type="entry name" value="SH3-domain"/>
    <property type="match status" value="1"/>
</dbReference>
<evidence type="ECO:0000313" key="18">
    <source>
        <dbReference type="Proteomes" id="UP000274131"/>
    </source>
</evidence>
<dbReference type="PROSITE" id="PS50002">
    <property type="entry name" value="SH3"/>
    <property type="match status" value="1"/>
</dbReference>
<feature type="coiled-coil region" evidence="13">
    <location>
        <begin position="605"/>
        <end position="632"/>
    </location>
</feature>
<evidence type="ECO:0000256" key="6">
    <source>
        <dbReference type="ARBA" id="ARBA00022553"/>
    </source>
</evidence>
<dbReference type="FunFam" id="1.10.418.10:FF:000001">
    <property type="entry name" value="Actinin alpha 1"/>
    <property type="match status" value="1"/>
</dbReference>
<sequence>MGLLINIFTDKKLQVQVPQVNRNGYTYVPSAPHPEDYDELTDPTTYFEKSRIKQLQDERVHIQKKTFTKWCNSFLNRIKMEIDDLFVDVGDGVILMKLLEIISGDKLGKPNRGPMRVQKIENLNKSLDFLKRKNIQLENIGAEDILDKNERLILGLIWTIILRYQIDNISIPVDDEEETGERKHAKDALLLWCQRKTAGYQNVKVENFTTSWRNGLAFNALIHAHRPDLIDYESLSAQDPVRNLNNAFDVAEREFEIARLLDAEDVNVVHPDEKSIITYVSLYYHYFAKQKSEMTGARRVAKIVCGLMAVDRLQEEFESLCSDLLQWVHKTITNLSDRHFPNSQKGVQDLFIQFKNYRTIEKPPKYKEKGDLEALFFTIQTKRKAMRRKPYCPPQGLLLHDVETAWALLDHSESDRQLALTAELQRQERLELKAKKFDGKAKLRESWLREMNGIIQDFEFGKTAAQVEAALKKQQAIAADILPREVRFKSLTAMANELSKENYHDADRIKVREREILEKWSQLLSALEARRVAIVSLNDLMELLRDIDALTSEMRLLEPQFLNRDAGKHLLGVEDLLQKQEILEAQLNSQGELLKNIGIRARSYIRQEGEQYDVLQRKLDDAKALHEKLIELCRQRRMDLHRARNLYRFIQDHEEEMSWLKEKEELCIAVLSSRDLSSTPQLSRIFKNLETEMHSHWQQTKAVIAAGESLMASGFNKDDIQSRINKLYNKWEKLRKNAEAVGKWLREAEQAHQYFQDANEAESWIREKMPLVKSDDYGRDEQASENLLSRHIRLEEEIRAYHSDIIRLDQMAEELVNSEFINTPAVHVQEETEELLVPQIRMLYPYSGNNISVVKDEMLALIEKTNNDWWMVLKEDGKEGYVPAVYCREIEGEVITVAQKVTTKKTRREPQDSKREILERQKAINTDYSKLNNMAEVRRRLLSDMVKLYRFLRECDQFETWAKDTEAALVEKASSENVKASRMRFDKLDSEIKAQGETQLKRINNMADDLVNEGHSHSDEIRHRQENANLLWRHLLSLRKGKERKKAAEKVDDFNKICEETREIDMKDPNAVRRYQNIGKDLRPLEEKIDYLKKLAEEVKKEHPEEAAKIEALIRDLVAMHSDLQKKAITKLEEAEQTQGQQMFDDAYRKLQTWIDSTKAILEEYPRPVDVASAEDLLKKHRELKDDIDGKKYDFDYVRDLAERLLQRNRNLPEWAEKERYLNEMLDLQLFNTEAERIDAATKGHEAFLEITNLGDSVESVENLLKRHGDFEAKLRAQDERLKAFAKTADQMIQAGHRESPSIKQRLNEVIGRRASVHDAAARRRKQLEASFEYQDLRRDASELNQWIADKMKASNDDAHKDIASLPMRKLKHDAFLAEIKANMPRVEHINKVGGDLIAKQHYESPAIKRLLDDLNKNWDALCTAADAKGERLEQAAQQKALNSAFDDMHLRLDEIENVLKSQDLGSDLRGVKDLLLKHGFTEQELALFEKRINELRAKADQMIRDGHPEAANIKKELQKLINRFNDMKRPAELRHSALEESLKWHKLSFDIDCELQWISEKEPIAASKDSGRSLTEVTNILKKHDQLATEVNSHTPIIDAALKRGRDLIKEKHYAKKEIQEKCKLLSSAWNNLGDLLRERKILLDWALKEERYLFDALEVESWMNEKRPLLSSLDYGQDEDAALKLLAKHKALQADMGTYRKWLDKLAIECEELRNSTRSNKERFETRQSELEAEFASLRKSAEDRRYQLENAAFLYQYMRESQDLEQWINEQLQVAMSEEYGQDYEHLIELRKRFEEFKQSVKTGSERFVHCETTANSLLKRSPPFARDILKRQEKLRSVWTLLLDYIESRDQKLAAAEELHRFNRDIAESHERITEKRAEIPSDLGKDIKQVHSLWLKHEAFENQLSELMEESARLKAAYPGGNAEHITTQQNALAEAWQDLQDATVERRDLLKASYDLHRFNARDLIAWADGVILDINSEQPIRDLQGADWLQKEHLRLQAEIEARKPNFARLTQSGEAMIEKDHYASAEIRERINQVVLWHSFQREAKQILAAITAKKSTLRQAEVGGSVDMVEGQIKKLDTFQKSLSTLDSRVVALQNTAKQLTAARNMESSKIHQLIKEVEDALSGLYHDVDRRRISLGDALKLARFNSDATEMEGWIDEKKKRIQIETERQAKLTSIEDKMKRLQKHQALEAELAANAPRIEQIRRDARELSSKSALDARDVIARSEAVLKKWGELVTMSQEQSNALEEARDLLNFNQLVEKILSWIRERELLVNAGEMGRDLEHCQMLIEKVGGSKADVSVDDATVKQANALGDKLVSQGRSSKKAVQQQLLDLNNAWKALQGKLNAYRNQLQAAIEVHSFNRDVDDTCERIREKAALLSTDDLGKDLASVEALIRKQEAIERDMTVIQEKLKVHDTIAQQLLAKEPPLKDTMIDSLKKLEASWKELAQMAESRSDALAAAGDLQRFYDAVRKTENWVTETHSHLSVDEVPKSVAEADALLAKHKEKLAEIDGRQEMLELREWGDKLMNEQPNHKGEIQRTLRRLQNVEHQLRVAGDTKGRELTRARNWQLFSERANRAEQWLASKELFLKQGGMGESVDAVDALLKKHTDFEKTLMAQSEKIDSLKKDANSLAEKDSANRVDIENRRNAILNRHAALLESCKRRSELLLQCRSLHEFIDSCGELMTWTSASLQLAYDESYLDQTNLKSKLQKHLAFEAELDANEGRVNDIVSDGQKLISAKHYASDRISLQIAEVKAGWEELRRKSALKRQRLLEANEAYQLSRRLEDLDKWLERVELELSSEDHGKDYKSVKALIKKQDNLDAEIASRRDNVKEIVDKAQFFEKKGYTTAVESLEMAKAVEARYNGLKEPCQIRRDNLKEALAYHEWASEVEEHLEWINDKLCQARSTDYGDSVHSVQSLTKKHALLEEELKSRQSVVKVEGKGREMCKNHFAAEGIQKLLDELTSSMLTLWQLTRERSQKLADSLDSQQYYAEASEAEQWMRERLPQVSNQDTGKDQSVAESHLRKLAVLESDIEKFGNEMERLRKSTEAMLAREHFDAINLTAKKVKLEELYKELKTNCARRKIQLTDAIKYHAFVQQIENLDKWLQEKLEITKLDNYGRDLEECQKLMAEFEQVVRELTSAGERVATVQRTQEELLRNGHPFSASIKAKGSDLQQLWSVVNEAATERQQAFEGALQVHKFDEDADETLGWLEQKEALQVAMESEDISRADLPVLKQLLTKYHEFMHGVSAVEKQVNDLCEEAKRLVSLYPDTKEHVEVRRLQMQEQLKDVVQSANNYFEKLQQMQNLQSYFQEYRDFIAWISRLKNTIESETLPRDVPGCEALMLRHTEYYQEIQGHQSAVDEFLRQGKAMIASQHVLSAEISDKVTRLSKEFERLKETWKERQTLYEINADVQQWMSDANMLDAWLNAKEAFLNEEWLKVESVDDADNRIRFLLRSRLIKLNLIKLSFLWMKSVDRAFFTGISTTFWPEPQKETIKTFEKQNKLQDRRKERERRMTQEISLLKPSPSFTDDASPSINDYLLILDTFWSLTVSETFPKTSVFWFQSGGKRATIRTWKRYYTILCGQLLCFFKDEESFRDNSAAAAPVNILNAVCNECPEYAKKRNTFRLKIQDGSEYLFACADEKLMQEWIARIQFHASLTPSQQLRSFDKVVCAAIINYSTKF</sequence>
<dbReference type="Gene3D" id="1.10.418.10">
    <property type="entry name" value="Calponin-like domain"/>
    <property type="match status" value="2"/>
</dbReference>
<evidence type="ECO:0000256" key="12">
    <source>
        <dbReference type="PROSITE-ProRule" id="PRU00192"/>
    </source>
</evidence>
<dbReference type="Pfam" id="PF15410">
    <property type="entry name" value="PH_9"/>
    <property type="match status" value="1"/>
</dbReference>
<evidence type="ECO:0000256" key="2">
    <source>
        <dbReference type="ARBA" id="ARBA00006826"/>
    </source>
</evidence>
<dbReference type="Gene3D" id="2.30.30.40">
    <property type="entry name" value="SH3 Domains"/>
    <property type="match status" value="1"/>
</dbReference>
<dbReference type="FunFam" id="1.20.58.60:FF:000007">
    <property type="entry name" value="Spectrin alpha chain non-erythrocytic 1"/>
    <property type="match status" value="1"/>
</dbReference>
<evidence type="ECO:0000259" key="15">
    <source>
        <dbReference type="PROSITE" id="PS50003"/>
    </source>
</evidence>
<keyword evidence="10" id="KW-0009">Actin-binding</keyword>
<keyword evidence="7" id="KW-0344">Guanine-nucleotide releasing factor</keyword>
<dbReference type="InterPro" id="IPR001715">
    <property type="entry name" value="CH_dom"/>
</dbReference>
<keyword evidence="9" id="KW-0677">Repeat</keyword>
<feature type="coiled-coil region" evidence="13">
    <location>
        <begin position="1716"/>
        <end position="1743"/>
    </location>
</feature>
<dbReference type="OrthoDB" id="5865767at2759"/>
<feature type="domain" description="PH" evidence="15">
    <location>
        <begin position="3569"/>
        <end position="3673"/>
    </location>
</feature>
<dbReference type="Proteomes" id="UP000274131">
    <property type="component" value="Unassembled WGS sequence"/>
</dbReference>
<organism evidence="17 18">
    <name type="scientific">Enterobius vermicularis</name>
    <name type="common">Human pinworm</name>
    <dbReference type="NCBI Taxonomy" id="51028"/>
    <lineage>
        <taxon>Eukaryota</taxon>
        <taxon>Metazoa</taxon>
        <taxon>Ecdysozoa</taxon>
        <taxon>Nematoda</taxon>
        <taxon>Chromadorea</taxon>
        <taxon>Rhabditida</taxon>
        <taxon>Spirurina</taxon>
        <taxon>Oxyuridomorpha</taxon>
        <taxon>Oxyuroidea</taxon>
        <taxon>Oxyuridae</taxon>
        <taxon>Enterobius</taxon>
    </lineage>
</organism>
<dbReference type="Gene3D" id="1.20.58.60">
    <property type="match status" value="21"/>
</dbReference>
<dbReference type="CDD" id="cd10571">
    <property type="entry name" value="PH_beta_spectrin"/>
    <property type="match status" value="1"/>
</dbReference>
<dbReference type="PANTHER" id="PTHR11915">
    <property type="entry name" value="SPECTRIN/FILAMIN RELATED CYTOSKELETAL PROTEIN"/>
    <property type="match status" value="1"/>
</dbReference>
<keyword evidence="13" id="KW-0175">Coiled coil</keyword>
<protein>
    <recommendedName>
        <fullName evidence="19">Spectrin beta chain</fullName>
    </recommendedName>
</protein>
<keyword evidence="11" id="KW-0206">Cytoskeleton</keyword>
<dbReference type="EMBL" id="UXUI01007672">
    <property type="protein sequence ID" value="VDD88605.1"/>
    <property type="molecule type" value="Genomic_DNA"/>
</dbReference>
<dbReference type="CDD" id="cd21194">
    <property type="entry name" value="CH_beta_spectrin_rpt2"/>
    <property type="match status" value="1"/>
</dbReference>
<dbReference type="InterPro" id="IPR036028">
    <property type="entry name" value="SH3-like_dom_sf"/>
</dbReference>
<dbReference type="InterPro" id="IPR001605">
    <property type="entry name" value="PH_dom-spectrin-type"/>
</dbReference>
<evidence type="ECO:0000256" key="9">
    <source>
        <dbReference type="ARBA" id="ARBA00022737"/>
    </source>
</evidence>
<dbReference type="Gene3D" id="2.30.29.30">
    <property type="entry name" value="Pleckstrin-homology domain (PH domain)/Phosphotyrosine-binding domain (PTB)"/>
    <property type="match status" value="1"/>
</dbReference>
<comment type="similarity">
    <text evidence="2">Belongs to the spectrin family.</text>
</comment>
<dbReference type="CDD" id="cd00176">
    <property type="entry name" value="SPEC"/>
    <property type="match status" value="18"/>
</dbReference>
<dbReference type="SMART" id="SM00033">
    <property type="entry name" value="CH"/>
    <property type="match status" value="2"/>
</dbReference>
<evidence type="ECO:0000259" key="14">
    <source>
        <dbReference type="PROSITE" id="PS50002"/>
    </source>
</evidence>
<evidence type="ECO:0000256" key="3">
    <source>
        <dbReference type="ARBA" id="ARBA00022443"/>
    </source>
</evidence>
<feature type="domain" description="Calponin-homology (CH)" evidence="16">
    <location>
        <begin position="61"/>
        <end position="165"/>
    </location>
</feature>
<dbReference type="FunFam" id="1.20.58.60:FF:000019">
    <property type="entry name" value="Spectrin beta chain"/>
    <property type="match status" value="1"/>
</dbReference>
<dbReference type="Pfam" id="PF00018">
    <property type="entry name" value="SH3_1"/>
    <property type="match status" value="1"/>
</dbReference>
<dbReference type="PROSITE" id="PS00020">
    <property type="entry name" value="ACTININ_2"/>
    <property type="match status" value="1"/>
</dbReference>
<evidence type="ECO:0000256" key="4">
    <source>
        <dbReference type="ARBA" id="ARBA00022467"/>
    </source>
</evidence>
<dbReference type="GO" id="GO:0005874">
    <property type="term" value="C:microtubule"/>
    <property type="evidence" value="ECO:0007669"/>
    <property type="project" value="UniProtKB-KW"/>
</dbReference>
<dbReference type="GO" id="GO:0005085">
    <property type="term" value="F:guanyl-nucleotide exchange factor activity"/>
    <property type="evidence" value="ECO:0007669"/>
    <property type="project" value="UniProtKB-KW"/>
</dbReference>
<dbReference type="PROSITE" id="PS50021">
    <property type="entry name" value="CH"/>
    <property type="match status" value="2"/>
</dbReference>
<dbReference type="GO" id="GO:0005543">
    <property type="term" value="F:phospholipid binding"/>
    <property type="evidence" value="ECO:0007669"/>
    <property type="project" value="InterPro"/>
</dbReference>
<feature type="domain" description="SH3" evidence="14">
    <location>
        <begin position="835"/>
        <end position="892"/>
    </location>
</feature>
<feature type="coiled-coil region" evidence="13">
    <location>
        <begin position="3128"/>
        <end position="3155"/>
    </location>
</feature>
<evidence type="ECO:0000256" key="11">
    <source>
        <dbReference type="ARBA" id="ARBA00023212"/>
    </source>
</evidence>
<dbReference type="GO" id="GO:0051693">
    <property type="term" value="P:actin filament capping"/>
    <property type="evidence" value="ECO:0007669"/>
    <property type="project" value="UniProtKB-KW"/>
</dbReference>
<dbReference type="SMART" id="SM00150">
    <property type="entry name" value="SPEC"/>
    <property type="match status" value="28"/>
</dbReference>
<dbReference type="STRING" id="51028.A0A3P6IKK3"/>
<dbReference type="InterPro" id="IPR036872">
    <property type="entry name" value="CH_dom_sf"/>
</dbReference>
<dbReference type="InterPro" id="IPR002017">
    <property type="entry name" value="Spectrin_repeat"/>
</dbReference>